<evidence type="ECO:0000256" key="1">
    <source>
        <dbReference type="ARBA" id="ARBA00009013"/>
    </source>
</evidence>
<dbReference type="PATRIC" id="fig|1284240.4.peg.3721"/>
<dbReference type="InterPro" id="IPR002645">
    <property type="entry name" value="STAS_dom"/>
</dbReference>
<dbReference type="Gene3D" id="3.30.750.24">
    <property type="entry name" value="STAS domain"/>
    <property type="match status" value="1"/>
</dbReference>
<comment type="caution">
    <text evidence="4">The sequence shown here is derived from an EMBL/GenBank/DDBJ whole genome shotgun (WGS) entry which is preliminary data.</text>
</comment>
<dbReference type="EMBL" id="AOHO01000055">
    <property type="protein sequence ID" value="EME58561.1"/>
    <property type="molecule type" value="Genomic_DNA"/>
</dbReference>
<dbReference type="CDD" id="cd07043">
    <property type="entry name" value="STAS_anti-anti-sigma_factors"/>
    <property type="match status" value="1"/>
</dbReference>
<comment type="similarity">
    <text evidence="1 2">Belongs to the anti-sigma-factor antagonist family.</text>
</comment>
<keyword evidence="5" id="KW-1185">Reference proteome</keyword>
<dbReference type="Pfam" id="PF01740">
    <property type="entry name" value="STAS"/>
    <property type="match status" value="1"/>
</dbReference>
<dbReference type="GO" id="GO:0043856">
    <property type="term" value="F:anti-sigma factor antagonist activity"/>
    <property type="evidence" value="ECO:0007669"/>
    <property type="project" value="InterPro"/>
</dbReference>
<dbReference type="InterPro" id="IPR003658">
    <property type="entry name" value="Anti-sigma_ant"/>
</dbReference>
<dbReference type="PROSITE" id="PS50801">
    <property type="entry name" value="STAS"/>
    <property type="match status" value="1"/>
</dbReference>
<name>M2XBQ4_9PSEU</name>
<protein>
    <recommendedName>
        <fullName evidence="2">Anti-sigma factor antagonist</fullName>
    </recommendedName>
</protein>
<gene>
    <name evidence="4" type="ORF">H074_18318</name>
</gene>
<proteinExistence type="inferred from homology"/>
<dbReference type="Proteomes" id="UP000054226">
    <property type="component" value="Unassembled WGS sequence"/>
</dbReference>
<evidence type="ECO:0000256" key="2">
    <source>
        <dbReference type="RuleBase" id="RU003749"/>
    </source>
</evidence>
<accession>M2XBQ4</accession>
<organism evidence="4 5">
    <name type="scientific">Amycolatopsis decaplanina DSM 44594</name>
    <dbReference type="NCBI Taxonomy" id="1284240"/>
    <lineage>
        <taxon>Bacteria</taxon>
        <taxon>Bacillati</taxon>
        <taxon>Actinomycetota</taxon>
        <taxon>Actinomycetes</taxon>
        <taxon>Pseudonocardiales</taxon>
        <taxon>Pseudonocardiaceae</taxon>
        <taxon>Amycolatopsis</taxon>
    </lineage>
</organism>
<dbReference type="RefSeq" id="WP_007031517.1">
    <property type="nucleotide sequence ID" value="NZ_AOHO01000055.1"/>
</dbReference>
<dbReference type="PANTHER" id="PTHR33495:SF2">
    <property type="entry name" value="ANTI-SIGMA FACTOR ANTAGONIST TM_1081-RELATED"/>
    <property type="match status" value="1"/>
</dbReference>
<dbReference type="InterPro" id="IPR036513">
    <property type="entry name" value="STAS_dom_sf"/>
</dbReference>
<dbReference type="PANTHER" id="PTHR33495">
    <property type="entry name" value="ANTI-SIGMA FACTOR ANTAGONIST TM_1081-RELATED-RELATED"/>
    <property type="match status" value="1"/>
</dbReference>
<feature type="domain" description="STAS" evidence="3">
    <location>
        <begin position="14"/>
        <end position="128"/>
    </location>
</feature>
<evidence type="ECO:0000313" key="4">
    <source>
        <dbReference type="EMBL" id="EME58561.1"/>
    </source>
</evidence>
<dbReference type="SUPFAM" id="SSF52091">
    <property type="entry name" value="SpoIIaa-like"/>
    <property type="match status" value="1"/>
</dbReference>
<sequence>MAIDTEAGQAAPLVVVEAARSEDAITVEVAGDIDISTSPRLRAELFRLLEDGPGVAVIDLTGVGFCDSSGLSVLVQLNRHCEESGIDLGFAPSKVVHRAIELTGLLPTLKMAGTQATTRTVPNSGSAAS</sequence>
<reference evidence="4 5" key="1">
    <citation type="journal article" date="2013" name="Genome Announc.">
        <title>Draft Genome Sequence of Amycolatopsis decaplanina Strain DSM 44594T.</title>
        <authorList>
            <person name="Kaur N."/>
            <person name="Kumar S."/>
            <person name="Bala M."/>
            <person name="Raghava G.P."/>
            <person name="Mayilraj S."/>
        </authorList>
    </citation>
    <scope>NUCLEOTIDE SEQUENCE [LARGE SCALE GENOMIC DNA]</scope>
    <source>
        <strain evidence="4 5">DSM 44594</strain>
    </source>
</reference>
<evidence type="ECO:0000259" key="3">
    <source>
        <dbReference type="PROSITE" id="PS50801"/>
    </source>
</evidence>
<evidence type="ECO:0000313" key="5">
    <source>
        <dbReference type="Proteomes" id="UP000054226"/>
    </source>
</evidence>
<dbReference type="NCBIfam" id="TIGR00377">
    <property type="entry name" value="ant_ant_sig"/>
    <property type="match status" value="1"/>
</dbReference>
<dbReference type="AlphaFoldDB" id="M2XBQ4"/>